<dbReference type="EMBL" id="CP026309">
    <property type="protein sequence ID" value="AUV83934.1"/>
    <property type="molecule type" value="Genomic_DNA"/>
</dbReference>
<dbReference type="Gene3D" id="1.10.10.10">
    <property type="entry name" value="Winged helix-like DNA-binding domain superfamily/Winged helix DNA-binding domain"/>
    <property type="match status" value="1"/>
</dbReference>
<evidence type="ECO:0000256" key="1">
    <source>
        <dbReference type="SAM" id="MobiDB-lite"/>
    </source>
</evidence>
<gene>
    <name evidence="2" type="ORF">C2R22_08860</name>
</gene>
<proteinExistence type="predicted"/>
<feature type="compositionally biased region" description="Acidic residues" evidence="1">
    <location>
        <begin position="371"/>
        <end position="395"/>
    </location>
</feature>
<name>A0A2I8VPY3_9EURY</name>
<feature type="compositionally biased region" description="Basic and acidic residues" evidence="1">
    <location>
        <begin position="234"/>
        <end position="245"/>
    </location>
</feature>
<feature type="compositionally biased region" description="Low complexity" evidence="1">
    <location>
        <begin position="508"/>
        <end position="538"/>
    </location>
</feature>
<dbReference type="InterPro" id="IPR036388">
    <property type="entry name" value="WH-like_DNA-bd_sf"/>
</dbReference>
<feature type="compositionally biased region" description="Low complexity" evidence="1">
    <location>
        <begin position="221"/>
        <end position="233"/>
    </location>
</feature>
<dbReference type="OrthoDB" id="214631at2157"/>
<feature type="compositionally biased region" description="Acidic residues" evidence="1">
    <location>
        <begin position="441"/>
        <end position="455"/>
    </location>
</feature>
<keyword evidence="3" id="KW-1185">Reference proteome</keyword>
<feature type="compositionally biased region" description="Polar residues" evidence="1">
    <location>
        <begin position="398"/>
        <end position="410"/>
    </location>
</feature>
<feature type="compositionally biased region" description="Acidic residues" evidence="1">
    <location>
        <begin position="481"/>
        <end position="507"/>
    </location>
</feature>
<sequence>MFAAEFDDASFSYSESDEERAPNYVVTPTGARVNRLFAVGVLTEVEQVNDDVLRGRIVDPTGAFVSYAGQYQPDEMAFLDRASPPAFVALSGKARTFQPEDSDRVFTSVRPESMSRVDADTRDRWTVSTAEATLDRVGVMAAALRSGLRGGALSDALRDADVDEPLAKGIPLAIDHYGTTPGYLAALRRLALDALGVVANDRDSVRPFDREPGEASEGVDLDSLAADLDLSAPEGRDAAEARAEEATAPSTDTATEATESTEAISTDDTESVPEFDGTAPEPTAETSTSPAESAPETTATEADAPSSESTSTTTESGESDIGGEESEDTGAATPADAPSAPESAESTETTEPTETGESTPTEPVEASAGDELGDFDSDTTSEGELGDFDADDAEDAASTPSNETDATTGEATAPEPDTPDTSGADVEAADAETADDPTAVDTEDDAEEGMYELDAEERAQIEEEFGTEFSTGSEVAPAGEADIDVPSVDELEEELDEEAGAENEADESAAAATPDGTTATADATSEAANEPEGAADATEATDESETADDAGADEAPEDVDLEAVAVEAMDDLDDGDGASREAVVARVVDEYGVDPEAVEDAIQSALMSGQCYEPTEDSLKAI</sequence>
<dbReference type="KEGG" id="srub:C2R22_08860"/>
<protein>
    <recommendedName>
        <fullName evidence="4">Rpa-associated protein</fullName>
    </recommendedName>
</protein>
<accession>A0A2I8VPY3</accession>
<feature type="compositionally biased region" description="Acidic residues" evidence="1">
    <location>
        <begin position="317"/>
        <end position="328"/>
    </location>
</feature>
<feature type="region of interest" description="Disordered" evidence="1">
    <location>
        <begin position="204"/>
        <end position="560"/>
    </location>
</feature>
<dbReference type="AlphaFoldDB" id="A0A2I8VPY3"/>
<feature type="compositionally biased region" description="Low complexity" evidence="1">
    <location>
        <begin position="329"/>
        <end position="363"/>
    </location>
</feature>
<feature type="compositionally biased region" description="Basic and acidic residues" evidence="1">
    <location>
        <begin position="204"/>
        <end position="213"/>
    </location>
</feature>
<feature type="compositionally biased region" description="Low complexity" evidence="1">
    <location>
        <begin position="246"/>
        <end position="264"/>
    </location>
</feature>
<evidence type="ECO:0000313" key="3">
    <source>
        <dbReference type="Proteomes" id="UP000236584"/>
    </source>
</evidence>
<evidence type="ECO:0000313" key="2">
    <source>
        <dbReference type="EMBL" id="AUV83934.1"/>
    </source>
</evidence>
<organism evidence="2 3">
    <name type="scientific">Salinigranum rubrum</name>
    <dbReference type="NCBI Taxonomy" id="755307"/>
    <lineage>
        <taxon>Archaea</taxon>
        <taxon>Methanobacteriati</taxon>
        <taxon>Methanobacteriota</taxon>
        <taxon>Stenosarchaea group</taxon>
        <taxon>Halobacteria</taxon>
        <taxon>Halobacteriales</taxon>
        <taxon>Haloferacaceae</taxon>
        <taxon>Salinigranum</taxon>
    </lineage>
</organism>
<evidence type="ECO:0008006" key="4">
    <source>
        <dbReference type="Google" id="ProtNLM"/>
    </source>
</evidence>
<reference evidence="2 3" key="1">
    <citation type="submission" date="2018-01" db="EMBL/GenBank/DDBJ databases">
        <title>Complete genome sequence of Salinigranum rubrum GX10T, an extremely halophilic archaeon isolated from a marine solar saltern.</title>
        <authorList>
            <person name="Han S."/>
        </authorList>
    </citation>
    <scope>NUCLEOTIDE SEQUENCE [LARGE SCALE GENOMIC DNA]</scope>
    <source>
        <strain evidence="2 3">GX10</strain>
    </source>
</reference>
<feature type="compositionally biased region" description="Acidic residues" evidence="1">
    <location>
        <begin position="539"/>
        <end position="560"/>
    </location>
</feature>
<dbReference type="Proteomes" id="UP000236584">
    <property type="component" value="Chromosome"/>
</dbReference>
<feature type="compositionally biased region" description="Low complexity" evidence="1">
    <location>
        <begin position="277"/>
        <end position="316"/>
    </location>
</feature>